<keyword evidence="1" id="KW-0812">Transmembrane</keyword>
<keyword evidence="1" id="KW-1133">Transmembrane helix</keyword>
<name>A0A1A9UFH5_GLOAU</name>
<reference evidence="2" key="1">
    <citation type="submission" date="2020-05" db="UniProtKB">
        <authorList>
            <consortium name="EnsemblMetazoa"/>
        </authorList>
    </citation>
    <scope>IDENTIFICATION</scope>
    <source>
        <strain evidence="2">TTRI</strain>
    </source>
</reference>
<feature type="transmembrane region" description="Helical" evidence="1">
    <location>
        <begin position="6"/>
        <end position="27"/>
    </location>
</feature>
<dbReference type="EnsemblMetazoa" id="GAUT003211-RA">
    <property type="protein sequence ID" value="GAUT003211-PA"/>
    <property type="gene ID" value="GAUT003211"/>
</dbReference>
<evidence type="ECO:0000256" key="1">
    <source>
        <dbReference type="SAM" id="Phobius"/>
    </source>
</evidence>
<keyword evidence="1" id="KW-0472">Membrane</keyword>
<dbReference type="VEuPathDB" id="VectorBase:GAUT003211"/>
<proteinExistence type="predicted"/>
<evidence type="ECO:0000313" key="3">
    <source>
        <dbReference type="Proteomes" id="UP000078200"/>
    </source>
</evidence>
<accession>A0A1A9UFH5</accession>
<sequence>MTACSSLHVILNLSIFGCLLIVVTSGFPTEKQGSLDVWSDFFSYLFDDSEDTSDDAKSDEKYLICRNCEVIVAASEDVTQKDGIVTYQRTKPTTQYLETSAAPQ</sequence>
<dbReference type="Proteomes" id="UP000078200">
    <property type="component" value="Unassembled WGS sequence"/>
</dbReference>
<protein>
    <submittedName>
        <fullName evidence="2">Uncharacterized protein</fullName>
    </submittedName>
</protein>
<dbReference type="AlphaFoldDB" id="A0A1A9UFH5"/>
<organism evidence="2 3">
    <name type="scientific">Glossina austeni</name>
    <name type="common">Savannah tsetse fly</name>
    <dbReference type="NCBI Taxonomy" id="7395"/>
    <lineage>
        <taxon>Eukaryota</taxon>
        <taxon>Metazoa</taxon>
        <taxon>Ecdysozoa</taxon>
        <taxon>Arthropoda</taxon>
        <taxon>Hexapoda</taxon>
        <taxon>Insecta</taxon>
        <taxon>Pterygota</taxon>
        <taxon>Neoptera</taxon>
        <taxon>Endopterygota</taxon>
        <taxon>Diptera</taxon>
        <taxon>Brachycera</taxon>
        <taxon>Muscomorpha</taxon>
        <taxon>Hippoboscoidea</taxon>
        <taxon>Glossinidae</taxon>
        <taxon>Glossina</taxon>
    </lineage>
</organism>
<evidence type="ECO:0000313" key="2">
    <source>
        <dbReference type="EnsemblMetazoa" id="GAUT003211-PA"/>
    </source>
</evidence>
<keyword evidence="3" id="KW-1185">Reference proteome</keyword>